<accession>A0A3A3GB09</accession>
<evidence type="ECO:0000256" key="1">
    <source>
        <dbReference type="SAM" id="Phobius"/>
    </source>
</evidence>
<comment type="caution">
    <text evidence="2">The sequence shown here is derived from an EMBL/GenBank/DDBJ whole genome shotgun (WGS) entry which is preliminary data.</text>
</comment>
<feature type="transmembrane region" description="Helical" evidence="1">
    <location>
        <begin position="98"/>
        <end position="120"/>
    </location>
</feature>
<keyword evidence="1" id="KW-1133">Transmembrane helix</keyword>
<name>A0A3A3GB09_PANTH</name>
<feature type="transmembrane region" description="Helical" evidence="1">
    <location>
        <begin position="21"/>
        <end position="42"/>
    </location>
</feature>
<sequence length="183" mass="20910">MYKLWFQPGSFLHHRDVNPKHLLGYNLILLFFSSLFLGLIMVRMMDIEEISKTVTFLVLATVLVIPFFYILNFIYTIIVALICLIFRVEIVLLKTYSIIISVNSFLFMFGALLICLQVTFHYPIVIFGSLVGSWVISFMAVRVFYYGLHQYVGLNKGFCLFFCGIVAVVAVITNSIGVISYVS</sequence>
<organism evidence="2 3">
    <name type="scientific">Paenibacillus thiaminolyticus</name>
    <name type="common">Bacillus thiaminolyticus</name>
    <dbReference type="NCBI Taxonomy" id="49283"/>
    <lineage>
        <taxon>Bacteria</taxon>
        <taxon>Bacillati</taxon>
        <taxon>Bacillota</taxon>
        <taxon>Bacilli</taxon>
        <taxon>Bacillales</taxon>
        <taxon>Paenibacillaceae</taxon>
        <taxon>Paenibacillus</taxon>
    </lineage>
</organism>
<evidence type="ECO:0000313" key="2">
    <source>
        <dbReference type="EMBL" id="RJG20622.1"/>
    </source>
</evidence>
<reference evidence="2 3" key="1">
    <citation type="submission" date="2018-09" db="EMBL/GenBank/DDBJ databases">
        <title>Paenibacillus SK2017-BO5.</title>
        <authorList>
            <person name="Piskunova J.V."/>
            <person name="Dubiley S.A."/>
            <person name="Severinov K.V."/>
        </authorList>
    </citation>
    <scope>NUCLEOTIDE SEQUENCE [LARGE SCALE GENOMIC DNA]</scope>
    <source>
        <strain evidence="2 3">BO5</strain>
    </source>
</reference>
<evidence type="ECO:0000313" key="3">
    <source>
        <dbReference type="Proteomes" id="UP000266177"/>
    </source>
</evidence>
<dbReference type="Proteomes" id="UP000266177">
    <property type="component" value="Unassembled WGS sequence"/>
</dbReference>
<keyword evidence="1" id="KW-0472">Membrane</keyword>
<feature type="transmembrane region" description="Helical" evidence="1">
    <location>
        <begin position="54"/>
        <end position="86"/>
    </location>
</feature>
<keyword evidence="1" id="KW-0812">Transmembrane</keyword>
<feature type="transmembrane region" description="Helical" evidence="1">
    <location>
        <begin position="126"/>
        <end position="145"/>
    </location>
</feature>
<gene>
    <name evidence="2" type="ORF">DQX05_24565</name>
</gene>
<dbReference type="AlphaFoldDB" id="A0A3A3GB09"/>
<protein>
    <recommendedName>
        <fullName evidence="4">Yip1 domain-containing protein</fullName>
    </recommendedName>
</protein>
<dbReference type="RefSeq" id="WP_119795987.1">
    <property type="nucleotide sequence ID" value="NZ_QYZD01000033.1"/>
</dbReference>
<dbReference type="EMBL" id="QYZD01000033">
    <property type="protein sequence ID" value="RJG20622.1"/>
    <property type="molecule type" value="Genomic_DNA"/>
</dbReference>
<evidence type="ECO:0008006" key="4">
    <source>
        <dbReference type="Google" id="ProtNLM"/>
    </source>
</evidence>
<proteinExistence type="predicted"/>
<feature type="transmembrane region" description="Helical" evidence="1">
    <location>
        <begin position="157"/>
        <end position="182"/>
    </location>
</feature>